<name>A0ABY5SZB0_9SPHN</name>
<accession>A0ABY5SZB0</accession>
<reference evidence="1" key="1">
    <citation type="submission" date="2022-02" db="EMBL/GenBank/DDBJ databases">
        <title>Qipengyuania spongiae sp. nov., isolated from marine sponge.</title>
        <authorList>
            <person name="Li Z."/>
            <person name="Zhang M."/>
        </authorList>
    </citation>
    <scope>NUCLEOTIDE SEQUENCE</scope>
    <source>
        <strain evidence="1">PHS-Z21</strain>
    </source>
</reference>
<dbReference type="RefSeq" id="WP_265559634.1">
    <property type="nucleotide sequence ID" value="NZ_CP092471.1"/>
</dbReference>
<organism evidence="1 2">
    <name type="scientific">Qipengyuania spongiae</name>
    <dbReference type="NCBI Taxonomy" id="2909673"/>
    <lineage>
        <taxon>Bacteria</taxon>
        <taxon>Pseudomonadati</taxon>
        <taxon>Pseudomonadota</taxon>
        <taxon>Alphaproteobacteria</taxon>
        <taxon>Sphingomonadales</taxon>
        <taxon>Erythrobacteraceae</taxon>
        <taxon>Qipengyuania</taxon>
    </lineage>
</organism>
<proteinExistence type="predicted"/>
<protein>
    <submittedName>
        <fullName evidence="1">Uncharacterized protein</fullName>
    </submittedName>
</protein>
<sequence length="132" mass="13851">MNAYSHAFDLSEATILPPIEHERESASLTFRWNALHDAADALASLAGCAREDGRSEMAALSRRAAVADADRRALVVQGIDDLAAVMRTGLTAILAVVDAGGEASAAAATLWREFQSGREALCALVETPEGIA</sequence>
<dbReference type="EMBL" id="CP092471">
    <property type="protein sequence ID" value="UVI39872.1"/>
    <property type="molecule type" value="Genomic_DNA"/>
</dbReference>
<keyword evidence="2" id="KW-1185">Reference proteome</keyword>
<dbReference type="Proteomes" id="UP001065265">
    <property type="component" value="Chromosome"/>
</dbReference>
<gene>
    <name evidence="1" type="ORF">L1F33_02610</name>
</gene>
<evidence type="ECO:0000313" key="1">
    <source>
        <dbReference type="EMBL" id="UVI39872.1"/>
    </source>
</evidence>
<evidence type="ECO:0000313" key="2">
    <source>
        <dbReference type="Proteomes" id="UP001065265"/>
    </source>
</evidence>